<evidence type="ECO:0000256" key="4">
    <source>
        <dbReference type="ARBA" id="ARBA00023136"/>
    </source>
</evidence>
<keyword evidence="4 5" id="KW-0472">Membrane</keyword>
<keyword evidence="3 5" id="KW-1133">Transmembrane helix</keyword>
<feature type="transmembrane region" description="Helical" evidence="5">
    <location>
        <begin position="402"/>
        <end position="424"/>
    </location>
</feature>
<dbReference type="InterPro" id="IPR036259">
    <property type="entry name" value="MFS_trans_sf"/>
</dbReference>
<dbReference type="PROSITE" id="PS00217">
    <property type="entry name" value="SUGAR_TRANSPORT_2"/>
    <property type="match status" value="1"/>
</dbReference>
<dbReference type="GO" id="GO:0016020">
    <property type="term" value="C:membrane"/>
    <property type="evidence" value="ECO:0007669"/>
    <property type="project" value="UniProtKB-SubCell"/>
</dbReference>
<organism evidence="7">
    <name type="scientific">Ascaris suum</name>
    <name type="common">Pig roundworm</name>
    <name type="synonym">Ascaris lumbricoides</name>
    <dbReference type="NCBI Taxonomy" id="6253"/>
    <lineage>
        <taxon>Eukaryota</taxon>
        <taxon>Metazoa</taxon>
        <taxon>Ecdysozoa</taxon>
        <taxon>Nematoda</taxon>
        <taxon>Chromadorea</taxon>
        <taxon>Rhabditida</taxon>
        <taxon>Spirurina</taxon>
        <taxon>Ascaridomorpha</taxon>
        <taxon>Ascaridoidea</taxon>
        <taxon>Ascarididae</taxon>
        <taxon>Ascaris</taxon>
    </lineage>
</organism>
<evidence type="ECO:0000256" key="3">
    <source>
        <dbReference type="ARBA" id="ARBA00022989"/>
    </source>
</evidence>
<feature type="transmembrane region" description="Helical" evidence="5">
    <location>
        <begin position="92"/>
        <end position="113"/>
    </location>
</feature>
<dbReference type="InterPro" id="IPR045263">
    <property type="entry name" value="GLUT"/>
</dbReference>
<dbReference type="PANTHER" id="PTHR23503:SF11">
    <property type="entry name" value="MAJOR FACILITATOR SUPERFAMILY (MFS) PROFILE DOMAIN-CONTAINING PROTEIN"/>
    <property type="match status" value="1"/>
</dbReference>
<name>F1L547_ASCSU</name>
<dbReference type="Gene3D" id="1.20.1250.20">
    <property type="entry name" value="MFS general substrate transporter like domains"/>
    <property type="match status" value="1"/>
</dbReference>
<dbReference type="SUPFAM" id="SSF103473">
    <property type="entry name" value="MFS general substrate transporter"/>
    <property type="match status" value="1"/>
</dbReference>
<dbReference type="EMBL" id="JI171538">
    <property type="protein sequence ID" value="ADY45251.1"/>
    <property type="molecule type" value="mRNA"/>
</dbReference>
<evidence type="ECO:0000256" key="2">
    <source>
        <dbReference type="ARBA" id="ARBA00022692"/>
    </source>
</evidence>
<evidence type="ECO:0000259" key="6">
    <source>
        <dbReference type="PROSITE" id="PS50850"/>
    </source>
</evidence>
<feature type="transmembrane region" description="Helical" evidence="5">
    <location>
        <begin position="367"/>
        <end position="390"/>
    </location>
</feature>
<dbReference type="PROSITE" id="PS50850">
    <property type="entry name" value="MFS"/>
    <property type="match status" value="1"/>
</dbReference>
<dbReference type="InterPro" id="IPR020846">
    <property type="entry name" value="MFS_dom"/>
</dbReference>
<feature type="transmembrane region" description="Helical" evidence="5">
    <location>
        <begin position="62"/>
        <end position="80"/>
    </location>
</feature>
<feature type="transmembrane region" description="Helical" evidence="5">
    <location>
        <begin position="119"/>
        <end position="148"/>
    </location>
</feature>
<dbReference type="InterPro" id="IPR005829">
    <property type="entry name" value="Sugar_transporter_CS"/>
</dbReference>
<feature type="transmembrane region" description="Helical" evidence="5">
    <location>
        <begin position="192"/>
        <end position="211"/>
    </location>
</feature>
<dbReference type="GO" id="GO:0015149">
    <property type="term" value="F:hexose transmembrane transporter activity"/>
    <property type="evidence" value="ECO:0007669"/>
    <property type="project" value="TreeGrafter"/>
</dbReference>
<feature type="transmembrane region" description="Helical" evidence="5">
    <location>
        <begin position="430"/>
        <end position="454"/>
    </location>
</feature>
<reference evidence="7" key="1">
    <citation type="journal article" date="2011" name="Genome Res.">
        <title>Deep small RNA sequencing from the nematode Ascaris reveals conservation, functional diversification, and novel developmental profiles.</title>
        <authorList>
            <person name="Wang J."/>
            <person name="Czech B."/>
            <person name="Crunk A."/>
            <person name="Wallace A."/>
            <person name="Mitreva M."/>
            <person name="Hannon G.J."/>
            <person name="Davis R.E."/>
        </authorList>
    </citation>
    <scope>NUCLEOTIDE SEQUENCE</scope>
</reference>
<dbReference type="Pfam" id="PF00083">
    <property type="entry name" value="Sugar_tr"/>
    <property type="match status" value="1"/>
</dbReference>
<dbReference type="PANTHER" id="PTHR23503">
    <property type="entry name" value="SOLUTE CARRIER FAMILY 2"/>
    <property type="match status" value="1"/>
</dbReference>
<feature type="transmembrane region" description="Helical" evidence="5">
    <location>
        <begin position="341"/>
        <end position="361"/>
    </location>
</feature>
<accession>F1L547</accession>
<feature type="domain" description="Major facilitator superfamily (MFS) profile" evidence="6">
    <location>
        <begin position="5"/>
        <end position="458"/>
    </location>
</feature>
<evidence type="ECO:0000256" key="5">
    <source>
        <dbReference type="SAM" id="Phobius"/>
    </source>
</evidence>
<feature type="transmembrane region" description="Helical" evidence="5">
    <location>
        <begin position="265"/>
        <end position="284"/>
    </location>
</feature>
<dbReference type="PROSITE" id="PS00216">
    <property type="entry name" value="SUGAR_TRANSPORT_1"/>
    <property type="match status" value="1"/>
</dbReference>
<comment type="subcellular location">
    <subcellularLocation>
        <location evidence="1">Membrane</location>
        <topology evidence="1">Multi-pass membrane protein</topology>
    </subcellularLocation>
</comment>
<dbReference type="InterPro" id="IPR005828">
    <property type="entry name" value="MFS_sugar_transport-like"/>
</dbReference>
<evidence type="ECO:0000313" key="7">
    <source>
        <dbReference type="EMBL" id="ADY45251.1"/>
    </source>
</evidence>
<keyword evidence="2 5" id="KW-0812">Transmembrane</keyword>
<protein>
    <submittedName>
        <fullName evidence="7">Solute carrier family 2, facilitated glucose transporter member 9</fullName>
    </submittedName>
</protein>
<feature type="transmembrane region" description="Helical" evidence="5">
    <location>
        <begin position="314"/>
        <end position="334"/>
    </location>
</feature>
<dbReference type="AlphaFoldDB" id="F1L547"/>
<proteinExistence type="evidence at transcript level"/>
<sequence>MHLKLVAIAALVSFFANWQFAYQITYVNTAVGTFFVLANHAYSITQNCTQCLLPYKSWSTQWSFIVASFYPGTIIGFLVVPTLADRFGVRRSFIFTCIPAIFGCVLQLTARLAANINSIFFDVVLCVGRILVGVQAGSSLCLLPLFIVEISPMEYRSLLSTFQQASQSLSTVIGFVIGSEHLFTMGAYRFEWMQVIALVPSLAFFITLLSLPETPRHCFLHTCDFVRVSKAVTFYHGHRNVSNARRELLLETGGSRYGREEWNPVAIKGLLLGCIAAISFAFTADDLIDTFSAYIIHSTSDSGTGAQTDLRSELLTISLGVILVFSSVFGSLLIDKYGRRPLLIAGLIGTSLSNSIVAVNSFVKSPILTAIAFALTKCFIGLGAGAPAWFLTSELVPPGMMLTCQTLSTGLLLVTTGIITLLFLTMERAFSTLSILIVASGPALTSAILLFVFLPETRNKPYAMISAELDEHFFSGLHATRSFGSPKTDYGSIDNDDQSEPLV</sequence>
<keyword evidence="7" id="KW-0813">Transport</keyword>
<evidence type="ECO:0000256" key="1">
    <source>
        <dbReference type="ARBA" id="ARBA00004141"/>
    </source>
</evidence>
<keyword evidence="7" id="KW-0762">Sugar transport</keyword>